<evidence type="ECO:0000256" key="10">
    <source>
        <dbReference type="ARBA" id="ARBA00022833"/>
    </source>
</evidence>
<dbReference type="GO" id="GO:0000166">
    <property type="term" value="F:nucleotide binding"/>
    <property type="evidence" value="ECO:0007669"/>
    <property type="project" value="InterPro"/>
</dbReference>
<sequence length="2241" mass="256612">VMYFSFSIIYSREEGTDKRLQRAQFGDEIDSKYGFDRYKDAKERVGWLINMHPADILDENKQLVSAVDYYFLEEDGGRFKATLPFKPYFFVATREGCEREVASFLTKKFTGKLSSVETIRKEDLDLPNHLVGLKRHYLKLSFLSVEDLTKVKREIQPAVKKNKEQEKSNQAYTALLTSHLLGEDGDNAGGKVTNQFDNIVDMREYDVPYHVRVSIDLKIFVGHWYSIRGRGSLPVEIKHREDLVDRPDPVVLAYDIETTKLPLKFPDAQTDQIMMISYMIDGQGFLICNREIVSQDVEDFEYTPRPEFEGPFIVFNEPDEWSEEKRNIIKKMVDKAKAKRVPTATLTSETDSVPSEGNPTSLPQASSVGSPASYPAPFAGIQYVQNVPSPPFALAPVSSDWQRQQEELINRLLDARFGKQMDSNNNAPSTSEKQRYRRFNRFASSLDQDDLQSESLDERDNLVRSDDILDIDSRSQISDSRSHISDTRSHLSDTSLDQESVAATSVKGHSDFQKFMMKVANTLHIEAENITSDAAEYKSYVSNRWVKRDSYLPVGSQNLKAVAKAKLRYNPVELDPEEMCRMASEEPQTLANYSVSDAVATYYLYMKYVHPFIFALCTIIPMEPDEVLRKGSGTLCEALLMVQAYHANIVFPNKQEAVWNKLTDDGHVLDSETYVGGHVEALESGVFRADIPARFRMVPEAFQNLIDKVDCTMKHAIEEEEKIPFDQVTNFDEVCADIVERLSMLRDCPNRLENPIIYHLDVGAMYPNIILTNRLQPPAIVDEATCAACDFNKPGAVCQRKMTWMWRGECMPASRNEYHRIQQQLENEKFPPMFPGGPPRAFHQLNREEQATAEKKRLADYCRKAYKKVHFTRMEERVATICQRENSFYVDTVRAFRDRRYEFKGLVKVWKRKLSEAEESGDAAEIKRANGMVVLYDSLQLAHKCILNSFYGYVMRKGARWYSMEMAGVVCYTGAHIITKAREIVEQIGRPLELDTDGIWCILPATFPENYVVKTTNPKKSKVTISYPGAMLNLMVKEFFTNPQYQELIDPGTLHYSVRSENSIFFEVDGPYLSMILPASKEEGKKLKKRYAVFNFDGSLAELKKPYYLYYGFYCLNQGFEVKRRGELELIKIFQSSVFEAFLKGKTLEECYAAVAKVADYWLDVLFSKAANMPDSELFELIAEKRNMSRTLADYGDQKSTSISTAKRLAEFLGDQMVKDAGLNCHYIISKKPEGAPVTERAIPLAIFQAEPSIKKHYLCKWLKISSAQDIDIRDILDWEYYIERLGGCVQKIVTIPAALQQVPNPVPRVPHPTWLHKKLMERNDVFKQKKISEIFAPAQRKKTTEADASSEDITQDSQQAPRDIEDMGVFKKPTTGMAVSHKRKRVSGDIGDSQRNSQIDGSQTWREILGPPPPMGKTKEERQKWLEYHKKKWDLQAKDRQDRKRRRIDYGDVPMGTAIGSSKGLGGFLRRTARSIMDMPWQIVQLMETGHPGQFKLWALIGNDLHAMKLNVPRIFYVNQRTPKDGEGAMWKRVVKTLPRSHPVMNLYEYSVPEDVYVEHINEISADLSSPDIEGVYETQVPLVFRALVRLGCVTTVNRDFAKYMQGRETDTFDMEHLNFRTLAQYSYLEPGSMKHIYLYHHICGSKIMFGLFFPMSKKATVFVVDTVRSDQMPSLVALFNAERNAKMAKGTVDETMLPPGGHMFEYKLEKDVRQVYRTIQRMLSAYKDEKRGPTFIAVQSPQDFQHLTASMPGLGDFPLVPIHVTDSENLYNVLDWQRVGCRRMLQHYLNVDIIIQSTMDLCRYLHIPVGNMPKDHTMFGCDLFFARHLYKHNHVLWCSSMERPDLGGKEADDNRLSMELEESSSMEVNNSGTYPTVCVELDLASLAVNTIIESAHVNDQEGASAVSFDTMPQSSLEDMVQGQGAATYLASYDETALCSVTFRILKSMVQGWVRDVTTYSNVFADNQIIHFYRWLRSPGALLYDPALRRTLHNMMKKVFLQLIAEFKRLGSTIVYANFNRVLLCTKKRRLVDGLAYVEYITNSIKSRELFHLLEMTYEQCWEYLMWMDPANHGGVKGKLPSEQPLEQSQPDPERDAERNDASDDEQGGGDEEEEGARSEEVLNRSDDDNEPEIEMNWNVMHFLPEAAACQTNFNLIIAGYILSVYNQLQEEQQRMTPGNTPVKRRHDSQSQSGNQLLTPSRPPNRPPNRPPRRPPNRPPARPSHIKLRAEFCNSAKKYT</sequence>
<dbReference type="PANTHER" id="PTHR10670">
    <property type="entry name" value="DNA POLYMERASE EPSILON CATALYTIC SUBUNIT A"/>
    <property type="match status" value="1"/>
</dbReference>
<feature type="compositionally biased region" description="Basic and acidic residues" evidence="17">
    <location>
        <begin position="480"/>
        <end position="491"/>
    </location>
</feature>
<evidence type="ECO:0000256" key="17">
    <source>
        <dbReference type="SAM" id="MobiDB-lite"/>
    </source>
</evidence>
<keyword evidence="14 16" id="KW-0238">DNA-binding</keyword>
<feature type="compositionally biased region" description="Basic and acidic residues" evidence="17">
    <location>
        <begin position="2093"/>
        <end position="2103"/>
    </location>
</feature>
<feature type="region of interest" description="Disordered" evidence="17">
    <location>
        <begin position="2174"/>
        <end position="2241"/>
    </location>
</feature>
<keyword evidence="9 16" id="KW-0863">Zinc-finger</keyword>
<dbReference type="SMART" id="SM00486">
    <property type="entry name" value="POLBc"/>
    <property type="match status" value="1"/>
</dbReference>
<keyword evidence="20" id="KW-1185">Reference proteome</keyword>
<feature type="region of interest" description="Disordered" evidence="17">
    <location>
        <begin position="340"/>
        <end position="370"/>
    </location>
</feature>
<evidence type="ECO:0000259" key="18">
    <source>
        <dbReference type="SMART" id="SM01159"/>
    </source>
</evidence>
<dbReference type="FunFam" id="1.10.132.60:FF:000002">
    <property type="entry name" value="DNA polymerase epsilon catalytic subunit"/>
    <property type="match status" value="1"/>
</dbReference>
<evidence type="ECO:0000256" key="2">
    <source>
        <dbReference type="ARBA" id="ARBA00004123"/>
    </source>
</evidence>
<dbReference type="SUPFAM" id="SSF53098">
    <property type="entry name" value="Ribonuclease H-like"/>
    <property type="match status" value="2"/>
</dbReference>
<dbReference type="InterPro" id="IPR042087">
    <property type="entry name" value="DNA_pol_B_thumb"/>
</dbReference>
<gene>
    <name evidence="19" type="ORF">FSP39_012618</name>
</gene>
<evidence type="ECO:0000256" key="7">
    <source>
        <dbReference type="ARBA" id="ARBA00022705"/>
    </source>
</evidence>
<dbReference type="InterPro" id="IPR023211">
    <property type="entry name" value="DNA_pol_palm_dom_sf"/>
</dbReference>
<dbReference type="InterPro" id="IPR013697">
    <property type="entry name" value="DNA_pol_e_suA_C"/>
</dbReference>
<dbReference type="GO" id="GO:0006272">
    <property type="term" value="P:leading strand elongation"/>
    <property type="evidence" value="ECO:0007669"/>
    <property type="project" value="TreeGrafter"/>
</dbReference>
<keyword evidence="5 16" id="KW-0808">Transferase</keyword>
<comment type="similarity">
    <text evidence="3 16">Belongs to the DNA polymerase type-B family.</text>
</comment>
<organism evidence="19 20">
    <name type="scientific">Pinctada imbricata</name>
    <name type="common">Atlantic pearl-oyster</name>
    <name type="synonym">Pinctada martensii</name>
    <dbReference type="NCBI Taxonomy" id="66713"/>
    <lineage>
        <taxon>Eukaryota</taxon>
        <taxon>Metazoa</taxon>
        <taxon>Spiralia</taxon>
        <taxon>Lophotrochozoa</taxon>
        <taxon>Mollusca</taxon>
        <taxon>Bivalvia</taxon>
        <taxon>Autobranchia</taxon>
        <taxon>Pteriomorphia</taxon>
        <taxon>Pterioida</taxon>
        <taxon>Pterioidea</taxon>
        <taxon>Pteriidae</taxon>
        <taxon>Pinctada</taxon>
    </lineage>
</organism>
<dbReference type="InterPro" id="IPR029703">
    <property type="entry name" value="POL2"/>
</dbReference>
<evidence type="ECO:0000256" key="11">
    <source>
        <dbReference type="ARBA" id="ARBA00022932"/>
    </source>
</evidence>
<dbReference type="GO" id="GO:0051539">
    <property type="term" value="F:4 iron, 4 sulfur cluster binding"/>
    <property type="evidence" value="ECO:0007669"/>
    <property type="project" value="UniProtKB-KW"/>
</dbReference>
<keyword evidence="6 16" id="KW-0548">Nucleotidyltransferase</keyword>
<dbReference type="Pfam" id="PF08490">
    <property type="entry name" value="DUF1744"/>
    <property type="match status" value="1"/>
</dbReference>
<evidence type="ECO:0000256" key="12">
    <source>
        <dbReference type="ARBA" id="ARBA00023004"/>
    </source>
</evidence>
<comment type="cofactor">
    <cofactor evidence="1 16">
        <name>[4Fe-4S] cluster</name>
        <dbReference type="ChEBI" id="CHEBI:49883"/>
    </cofactor>
</comment>
<dbReference type="GO" id="GO:0006287">
    <property type="term" value="P:base-excision repair, gap-filling"/>
    <property type="evidence" value="ECO:0007669"/>
    <property type="project" value="TreeGrafter"/>
</dbReference>
<evidence type="ECO:0000256" key="15">
    <source>
        <dbReference type="ARBA" id="ARBA00023242"/>
    </source>
</evidence>
<dbReference type="GO" id="GO:0008622">
    <property type="term" value="C:epsilon DNA polymerase complex"/>
    <property type="evidence" value="ECO:0007669"/>
    <property type="project" value="InterPro"/>
</dbReference>
<accession>A0AA89C3C7</accession>
<evidence type="ECO:0000256" key="16">
    <source>
        <dbReference type="RuleBase" id="RU365029"/>
    </source>
</evidence>
<dbReference type="InterPro" id="IPR043502">
    <property type="entry name" value="DNA/RNA_pol_sf"/>
</dbReference>
<dbReference type="InterPro" id="IPR036397">
    <property type="entry name" value="RNaseH_sf"/>
</dbReference>
<evidence type="ECO:0000256" key="4">
    <source>
        <dbReference type="ARBA" id="ARBA00022485"/>
    </source>
</evidence>
<proteinExistence type="inferred from homology"/>
<keyword evidence="4 16" id="KW-0004">4Fe-4S</keyword>
<evidence type="ECO:0000256" key="13">
    <source>
        <dbReference type="ARBA" id="ARBA00023014"/>
    </source>
</evidence>
<feature type="compositionally biased region" description="Acidic residues" evidence="17">
    <location>
        <begin position="2104"/>
        <end position="2116"/>
    </location>
</feature>
<dbReference type="InterPro" id="IPR006133">
    <property type="entry name" value="DNA-dir_DNA_pol_B_exonuc"/>
</dbReference>
<keyword evidence="7 16" id="KW-0235">DNA replication</keyword>
<dbReference type="Gene3D" id="3.30.342.10">
    <property type="entry name" value="DNA Polymerase, chain B, domain 1"/>
    <property type="match status" value="1"/>
</dbReference>
<keyword evidence="10 16" id="KW-0862">Zinc</keyword>
<dbReference type="Gene3D" id="3.90.1600.10">
    <property type="entry name" value="Palm domain of DNA polymerase"/>
    <property type="match status" value="1"/>
</dbReference>
<dbReference type="GO" id="GO:0000278">
    <property type="term" value="P:mitotic cell cycle"/>
    <property type="evidence" value="ECO:0007669"/>
    <property type="project" value="TreeGrafter"/>
</dbReference>
<keyword evidence="13 16" id="KW-0411">Iron-sulfur</keyword>
<dbReference type="InterPro" id="IPR006172">
    <property type="entry name" value="DNA-dir_DNA_pol_B"/>
</dbReference>
<feature type="compositionally biased region" description="Basic and acidic residues" evidence="17">
    <location>
        <begin position="2117"/>
        <end position="2128"/>
    </location>
</feature>
<comment type="caution">
    <text evidence="19">The sequence shown here is derived from an EMBL/GenBank/DDBJ whole genome shotgun (WGS) entry which is preliminary data.</text>
</comment>
<feature type="compositionally biased region" description="Polar residues" evidence="17">
    <location>
        <begin position="2191"/>
        <end position="2200"/>
    </location>
</feature>
<evidence type="ECO:0000313" key="20">
    <source>
        <dbReference type="Proteomes" id="UP001186944"/>
    </source>
</evidence>
<protein>
    <recommendedName>
        <fullName evidence="16">DNA polymerase epsilon catalytic subunit</fullName>
        <ecNumber evidence="16">2.7.7.7</ecNumber>
    </recommendedName>
</protein>
<dbReference type="GO" id="GO:0045004">
    <property type="term" value="P:DNA replication proofreading"/>
    <property type="evidence" value="ECO:0007669"/>
    <property type="project" value="TreeGrafter"/>
</dbReference>
<keyword evidence="15 16" id="KW-0539">Nucleus</keyword>
<dbReference type="Pfam" id="PF03104">
    <property type="entry name" value="DNA_pol_B_exo1"/>
    <property type="match status" value="1"/>
</dbReference>
<feature type="domain" description="DNA polymerase epsilon catalytic subunit A C-terminal" evidence="18">
    <location>
        <begin position="1676"/>
        <end position="2077"/>
    </location>
</feature>
<dbReference type="CDD" id="cd05535">
    <property type="entry name" value="POLBc_epsilon"/>
    <property type="match status" value="1"/>
</dbReference>
<feature type="region of interest" description="Disordered" evidence="17">
    <location>
        <begin position="2077"/>
        <end position="2133"/>
    </location>
</feature>
<feature type="non-terminal residue" evidence="19">
    <location>
        <position position="1"/>
    </location>
</feature>
<name>A0AA89C3C7_PINIB</name>
<keyword evidence="8 16" id="KW-0479">Metal-binding</keyword>
<feature type="compositionally biased region" description="Polar residues" evidence="17">
    <location>
        <begin position="1394"/>
        <end position="1406"/>
    </location>
</feature>
<dbReference type="FunFam" id="3.30.420.10:FF:000217">
    <property type="entry name" value="DNA polymerase epsilon catalytic subunit"/>
    <property type="match status" value="1"/>
</dbReference>
<dbReference type="PANTHER" id="PTHR10670:SF0">
    <property type="entry name" value="DNA POLYMERASE EPSILON CATALYTIC SUBUNIT A"/>
    <property type="match status" value="1"/>
</dbReference>
<dbReference type="GO" id="GO:0008270">
    <property type="term" value="F:zinc ion binding"/>
    <property type="evidence" value="ECO:0007669"/>
    <property type="project" value="UniProtKB-KW"/>
</dbReference>
<dbReference type="SUPFAM" id="SSF56672">
    <property type="entry name" value="DNA/RNA polymerases"/>
    <property type="match status" value="1"/>
</dbReference>
<dbReference type="Gene3D" id="1.10.132.60">
    <property type="entry name" value="DNA polymerase family B, C-terminal domain"/>
    <property type="match status" value="1"/>
</dbReference>
<dbReference type="SMART" id="SM01159">
    <property type="entry name" value="DUF1744"/>
    <property type="match status" value="1"/>
</dbReference>
<comment type="function">
    <text evidence="16">DNA polymerase II participates in chromosomal DNA replication.</text>
</comment>
<evidence type="ECO:0000256" key="14">
    <source>
        <dbReference type="ARBA" id="ARBA00023125"/>
    </source>
</evidence>
<evidence type="ECO:0000256" key="3">
    <source>
        <dbReference type="ARBA" id="ARBA00005755"/>
    </source>
</evidence>
<evidence type="ECO:0000256" key="8">
    <source>
        <dbReference type="ARBA" id="ARBA00022723"/>
    </source>
</evidence>
<keyword evidence="11 16" id="KW-0239">DNA-directed DNA polymerase</keyword>
<keyword evidence="12 16" id="KW-0408">Iron</keyword>
<dbReference type="InterPro" id="IPR055191">
    <property type="entry name" value="POL2_thumb"/>
</dbReference>
<dbReference type="EC" id="2.7.7.7" evidence="16"/>
<dbReference type="GO" id="GO:0008310">
    <property type="term" value="F:single-stranded DNA 3'-5' DNA exonuclease activity"/>
    <property type="evidence" value="ECO:0007669"/>
    <property type="project" value="TreeGrafter"/>
</dbReference>
<evidence type="ECO:0000256" key="9">
    <source>
        <dbReference type="ARBA" id="ARBA00022771"/>
    </source>
</evidence>
<feature type="compositionally biased region" description="Polar residues" evidence="17">
    <location>
        <begin position="344"/>
        <end position="370"/>
    </location>
</feature>
<dbReference type="Gene3D" id="3.30.420.10">
    <property type="entry name" value="Ribonuclease H-like superfamily/Ribonuclease H"/>
    <property type="match status" value="2"/>
</dbReference>
<comment type="subcellular location">
    <subcellularLocation>
        <location evidence="2 16">Nucleus</location>
    </subcellularLocation>
</comment>
<dbReference type="FunFam" id="3.90.1600.10:FF:000006">
    <property type="entry name" value="DNA polymerase epsilon catalytic subunit"/>
    <property type="match status" value="1"/>
</dbReference>
<comment type="catalytic activity">
    <reaction evidence="16">
        <text>DNA(n) + a 2'-deoxyribonucleoside 5'-triphosphate = DNA(n+1) + diphosphate</text>
        <dbReference type="Rhea" id="RHEA:22508"/>
        <dbReference type="Rhea" id="RHEA-COMP:17339"/>
        <dbReference type="Rhea" id="RHEA-COMP:17340"/>
        <dbReference type="ChEBI" id="CHEBI:33019"/>
        <dbReference type="ChEBI" id="CHEBI:61560"/>
        <dbReference type="ChEBI" id="CHEBI:173112"/>
        <dbReference type="EC" id="2.7.7.7"/>
    </reaction>
</comment>
<feature type="region of interest" description="Disordered" evidence="17">
    <location>
        <begin position="474"/>
        <end position="497"/>
    </location>
</feature>
<evidence type="ECO:0000256" key="6">
    <source>
        <dbReference type="ARBA" id="ARBA00022695"/>
    </source>
</evidence>
<dbReference type="Pfam" id="PF22634">
    <property type="entry name" value="POL2_thumb"/>
    <property type="match status" value="1"/>
</dbReference>
<dbReference type="GO" id="GO:0003677">
    <property type="term" value="F:DNA binding"/>
    <property type="evidence" value="ECO:0007669"/>
    <property type="project" value="UniProtKB-KW"/>
</dbReference>
<evidence type="ECO:0000256" key="1">
    <source>
        <dbReference type="ARBA" id="ARBA00001966"/>
    </source>
</evidence>
<dbReference type="InterPro" id="IPR012337">
    <property type="entry name" value="RNaseH-like_sf"/>
</dbReference>
<dbReference type="GO" id="GO:0003887">
    <property type="term" value="F:DNA-directed DNA polymerase activity"/>
    <property type="evidence" value="ECO:0007669"/>
    <property type="project" value="UniProtKB-KW"/>
</dbReference>
<reference evidence="19" key="1">
    <citation type="submission" date="2019-08" db="EMBL/GenBank/DDBJ databases">
        <title>The improved chromosome-level genome for the pearl oyster Pinctada fucata martensii using PacBio sequencing and Hi-C.</title>
        <authorList>
            <person name="Zheng Z."/>
        </authorList>
    </citation>
    <scope>NUCLEOTIDE SEQUENCE</scope>
    <source>
        <strain evidence="19">ZZ-2019</strain>
        <tissue evidence="19">Adductor muscle</tissue>
    </source>
</reference>
<feature type="region of interest" description="Disordered" evidence="17">
    <location>
        <begin position="1338"/>
        <end position="1419"/>
    </location>
</feature>
<feature type="compositionally biased region" description="Pro residues" evidence="17">
    <location>
        <begin position="2202"/>
        <end position="2211"/>
    </location>
</feature>
<dbReference type="EMBL" id="VSWD01000002">
    <property type="protein sequence ID" value="KAK3107356.1"/>
    <property type="molecule type" value="Genomic_DNA"/>
</dbReference>
<dbReference type="GO" id="GO:0006297">
    <property type="term" value="P:nucleotide-excision repair, DNA gap filling"/>
    <property type="evidence" value="ECO:0007669"/>
    <property type="project" value="TreeGrafter"/>
</dbReference>
<evidence type="ECO:0000313" key="19">
    <source>
        <dbReference type="EMBL" id="KAK3107356.1"/>
    </source>
</evidence>
<evidence type="ECO:0000256" key="5">
    <source>
        <dbReference type="ARBA" id="ARBA00022679"/>
    </source>
</evidence>
<dbReference type="FunFam" id="1.10.287.690:FF:000005">
    <property type="entry name" value="DNA polymerase epsilon catalytic subunit"/>
    <property type="match status" value="1"/>
</dbReference>
<dbReference type="Proteomes" id="UP001186944">
    <property type="component" value="Unassembled WGS sequence"/>
</dbReference>